<accession>A0A151ZE13</accession>
<dbReference type="InParanoid" id="A0A151ZE13"/>
<feature type="region of interest" description="Disordered" evidence="1">
    <location>
        <begin position="111"/>
        <end position="130"/>
    </location>
</feature>
<protein>
    <submittedName>
        <fullName evidence="2">Uncharacterized protein</fullName>
    </submittedName>
</protein>
<evidence type="ECO:0000256" key="1">
    <source>
        <dbReference type="SAM" id="MobiDB-lite"/>
    </source>
</evidence>
<evidence type="ECO:0000313" key="2">
    <source>
        <dbReference type="EMBL" id="KYQ92150.1"/>
    </source>
</evidence>
<name>A0A151ZE13_TIELA</name>
<proteinExistence type="predicted"/>
<sequence length="130" mass="14826">MTKFYDYTYKYVNNNNTKPNNISNNRIYQPTIDETVTKIYNISQPTIELSPVLSSQPNLPTIITPLTTEDRYLYNIPPTQTPLPNNLLNPYPTIPSLSSSEYSFGHISSQPIPQQYQHNRSTQTTVVSAI</sequence>
<comment type="caution">
    <text evidence="2">The sequence shown here is derived from an EMBL/GenBank/DDBJ whole genome shotgun (WGS) entry which is preliminary data.</text>
</comment>
<organism evidence="2 3">
    <name type="scientific">Tieghemostelium lacteum</name>
    <name type="common">Slime mold</name>
    <name type="synonym">Dictyostelium lacteum</name>
    <dbReference type="NCBI Taxonomy" id="361077"/>
    <lineage>
        <taxon>Eukaryota</taxon>
        <taxon>Amoebozoa</taxon>
        <taxon>Evosea</taxon>
        <taxon>Eumycetozoa</taxon>
        <taxon>Dictyostelia</taxon>
        <taxon>Dictyosteliales</taxon>
        <taxon>Raperosteliaceae</taxon>
        <taxon>Tieghemostelium</taxon>
    </lineage>
</organism>
<dbReference type="AlphaFoldDB" id="A0A151ZE13"/>
<gene>
    <name evidence="2" type="ORF">DLAC_11674</name>
</gene>
<dbReference type="Proteomes" id="UP000076078">
    <property type="component" value="Unassembled WGS sequence"/>
</dbReference>
<evidence type="ECO:0000313" key="3">
    <source>
        <dbReference type="Proteomes" id="UP000076078"/>
    </source>
</evidence>
<reference evidence="2 3" key="1">
    <citation type="submission" date="2015-12" db="EMBL/GenBank/DDBJ databases">
        <title>Dictyostelia acquired genes for synthesis and detection of signals that induce cell-type specialization by lateral gene transfer from prokaryotes.</title>
        <authorList>
            <person name="Gloeckner G."/>
            <person name="Schaap P."/>
        </authorList>
    </citation>
    <scope>NUCLEOTIDE SEQUENCE [LARGE SCALE GENOMIC DNA]</scope>
    <source>
        <strain evidence="2 3">TK</strain>
    </source>
</reference>
<dbReference type="EMBL" id="LODT01000031">
    <property type="protein sequence ID" value="KYQ92150.1"/>
    <property type="molecule type" value="Genomic_DNA"/>
</dbReference>
<keyword evidence="3" id="KW-1185">Reference proteome</keyword>